<dbReference type="PROSITE" id="PS00636">
    <property type="entry name" value="DNAJ_1"/>
    <property type="match status" value="1"/>
</dbReference>
<dbReference type="Gene3D" id="1.10.287.110">
    <property type="entry name" value="DnaJ domain"/>
    <property type="match status" value="1"/>
</dbReference>
<organism evidence="3 4">
    <name type="scientific">Vanilla planifolia</name>
    <name type="common">Vanilla</name>
    <dbReference type="NCBI Taxonomy" id="51239"/>
    <lineage>
        <taxon>Eukaryota</taxon>
        <taxon>Viridiplantae</taxon>
        <taxon>Streptophyta</taxon>
        <taxon>Embryophyta</taxon>
        <taxon>Tracheophyta</taxon>
        <taxon>Spermatophyta</taxon>
        <taxon>Magnoliopsida</taxon>
        <taxon>Liliopsida</taxon>
        <taxon>Asparagales</taxon>
        <taxon>Orchidaceae</taxon>
        <taxon>Vanilloideae</taxon>
        <taxon>Vanilleae</taxon>
        <taxon>Vanilla</taxon>
    </lineage>
</organism>
<dbReference type="Pfam" id="PF23551">
    <property type="entry name" value="Zn_ribbon_20"/>
    <property type="match status" value="1"/>
</dbReference>
<evidence type="ECO:0000259" key="2">
    <source>
        <dbReference type="PROSITE" id="PS50076"/>
    </source>
</evidence>
<sequence length="770" mass="86936">MMDCNRDEALRAKELAERKFTEKDYVCSKKFALKAQNLFPSLEGISQMLTALDVYLASEAKVNGEKDLYAVLHVNASADEETVKKQYRKLALLLHPDKNKCTGAEGAFQLVSEAWNVLSDRSKKIVYDQKISVKGFHQSTSQPGRNTTVPTAASNGFYKFATSAAAKVRTQPRDSYRPPSVMPPPSHHPPQTFWTSCAGCCMQYEYHKMYLNKPLLCPKCKQPFLATELPDPPVGFGLQWPSKQQNLNGKYKNVTKNTSASLRMRATGFQHVQDFDTSIRPNFQWIPFSASATADDVNNSSATSAHGANVVHQAYEKVKRRREEAQAAARTKETICRRLLQRTASFSNLNTGFTADNCSNRREGTGDDTRNNYAGVQMNSSGGSSINFVPGMDKDTGFYVDPQKPKLSLRSNSFQREYAQVDIGALLMEKAKVGILKKLEEINSAETSKSKVLGSLMKKQKSKDDKERKMVYKQNAKKTFDQDFPHMKVAEDSVGNCLEVPNEEVCQMDVFDDTIKEVNQPLSINVPDPDFHDFDNDRTEKAFGSDQVWATYDDDDGMPRYYAFIQKVISSKPFKVRMSFLAAKSNAEFSSLHWVGNGFTKTCGDFRVGRYVVINTINIFSHRVKWEKGFRGVIKVFPRKGDTWALYKDWSSSWDEHTPNDVVHQYEMVEALEDYNEDEGIPVIPLVKVAGFKTVFLRHMDPTRSKKIPKEEMFRFSHQVPSYLLTGEEARNAPKDCLELDPAATPLELLQVLTETKDEGNINATEKLVS</sequence>
<feature type="region of interest" description="Disordered" evidence="1">
    <location>
        <begin position="169"/>
        <end position="188"/>
    </location>
</feature>
<evidence type="ECO:0000313" key="3">
    <source>
        <dbReference type="EMBL" id="KAG0478424.1"/>
    </source>
</evidence>
<dbReference type="SUPFAM" id="SSF46565">
    <property type="entry name" value="Chaperone J-domain"/>
    <property type="match status" value="1"/>
</dbReference>
<dbReference type="Pfam" id="PF00226">
    <property type="entry name" value="DnaJ"/>
    <property type="match status" value="1"/>
</dbReference>
<dbReference type="InterPro" id="IPR024593">
    <property type="entry name" value="DUF3444"/>
</dbReference>
<dbReference type="Pfam" id="PF11926">
    <property type="entry name" value="DUF3444"/>
    <property type="match status" value="1"/>
</dbReference>
<accession>A0A835QY44</accession>
<dbReference type="PANTHER" id="PTHR44137">
    <property type="entry name" value="BNAC03G44070D PROTEIN"/>
    <property type="match status" value="1"/>
</dbReference>
<feature type="domain" description="J" evidence="2">
    <location>
        <begin position="67"/>
        <end position="131"/>
    </location>
</feature>
<dbReference type="SMART" id="SM00271">
    <property type="entry name" value="DnaJ"/>
    <property type="match status" value="1"/>
</dbReference>
<comment type="caution">
    <text evidence="3">The sequence shown here is derived from an EMBL/GenBank/DDBJ whole genome shotgun (WGS) entry which is preliminary data.</text>
</comment>
<dbReference type="PANTHER" id="PTHR44137:SF32">
    <property type="entry name" value="DNAJ HEAT SHOCK AMINO-TERMINAL DOMAIN PROTEIN"/>
    <property type="match status" value="1"/>
</dbReference>
<dbReference type="InterPro" id="IPR036869">
    <property type="entry name" value="J_dom_sf"/>
</dbReference>
<dbReference type="PROSITE" id="PS50076">
    <property type="entry name" value="DNAJ_2"/>
    <property type="match status" value="1"/>
</dbReference>
<dbReference type="InterPro" id="IPR001623">
    <property type="entry name" value="DnaJ_domain"/>
</dbReference>
<dbReference type="PRINTS" id="PR00625">
    <property type="entry name" value="JDOMAIN"/>
</dbReference>
<reference evidence="3 4" key="1">
    <citation type="journal article" date="2020" name="Nat. Food">
        <title>A phased Vanilla planifolia genome enables genetic improvement of flavour and production.</title>
        <authorList>
            <person name="Hasing T."/>
            <person name="Tang H."/>
            <person name="Brym M."/>
            <person name="Khazi F."/>
            <person name="Huang T."/>
            <person name="Chambers A.H."/>
        </authorList>
    </citation>
    <scope>NUCLEOTIDE SEQUENCE [LARGE SCALE GENOMIC DNA]</scope>
    <source>
        <tissue evidence="3">Leaf</tissue>
    </source>
</reference>
<protein>
    <recommendedName>
        <fullName evidence="2">J domain-containing protein</fullName>
    </recommendedName>
</protein>
<proteinExistence type="predicted"/>
<dbReference type="CDD" id="cd06257">
    <property type="entry name" value="DnaJ"/>
    <property type="match status" value="1"/>
</dbReference>
<evidence type="ECO:0000313" key="4">
    <source>
        <dbReference type="Proteomes" id="UP000639772"/>
    </source>
</evidence>
<name>A0A835QY44_VANPL</name>
<dbReference type="InterPro" id="IPR056988">
    <property type="entry name" value="Zn_ribbon_pln"/>
</dbReference>
<dbReference type="InterPro" id="IPR018253">
    <property type="entry name" value="DnaJ_domain_CS"/>
</dbReference>
<evidence type="ECO:0000256" key="1">
    <source>
        <dbReference type="SAM" id="MobiDB-lite"/>
    </source>
</evidence>
<dbReference type="AlphaFoldDB" id="A0A835QY44"/>
<dbReference type="Proteomes" id="UP000639772">
    <property type="component" value="Chromosome 6"/>
</dbReference>
<dbReference type="EMBL" id="JADCNM010000006">
    <property type="protein sequence ID" value="KAG0478424.1"/>
    <property type="molecule type" value="Genomic_DNA"/>
</dbReference>
<dbReference type="GO" id="GO:0005783">
    <property type="term" value="C:endoplasmic reticulum"/>
    <property type="evidence" value="ECO:0007669"/>
    <property type="project" value="UniProtKB-ARBA"/>
</dbReference>
<gene>
    <name evidence="3" type="ORF">HPP92_013143</name>
</gene>
<dbReference type="OrthoDB" id="66964at2759"/>